<evidence type="ECO:0000256" key="7">
    <source>
        <dbReference type="ARBA" id="ARBA00041766"/>
    </source>
</evidence>
<evidence type="ECO:0000256" key="10">
    <source>
        <dbReference type="ARBA" id="ARBA00050422"/>
    </source>
</evidence>
<dbReference type="EC" id="4.3.1.17" evidence="3"/>
<evidence type="ECO:0000256" key="17">
    <source>
        <dbReference type="ARBA" id="ARBA00081060"/>
    </source>
</evidence>
<dbReference type="GO" id="GO:0006565">
    <property type="term" value="P:L-serine catabolic process"/>
    <property type="evidence" value="ECO:0007669"/>
    <property type="project" value="TreeGrafter"/>
</dbReference>
<dbReference type="PANTHER" id="PTHR48078">
    <property type="entry name" value="THREONINE DEHYDRATASE, MITOCHONDRIAL-RELATED"/>
    <property type="match status" value="1"/>
</dbReference>
<dbReference type="GO" id="GO:0004794">
    <property type="term" value="F:threonine deaminase activity"/>
    <property type="evidence" value="ECO:0007669"/>
    <property type="project" value="TreeGrafter"/>
</dbReference>
<organism evidence="20 21">
    <name type="scientific">Octopus vulgaris</name>
    <name type="common">Common octopus</name>
    <dbReference type="NCBI Taxonomy" id="6645"/>
    <lineage>
        <taxon>Eukaryota</taxon>
        <taxon>Metazoa</taxon>
        <taxon>Spiralia</taxon>
        <taxon>Lophotrochozoa</taxon>
        <taxon>Mollusca</taxon>
        <taxon>Cephalopoda</taxon>
        <taxon>Coleoidea</taxon>
        <taxon>Octopodiformes</taxon>
        <taxon>Octopoda</taxon>
        <taxon>Incirrata</taxon>
        <taxon>Octopodidae</taxon>
        <taxon>Octopus</taxon>
    </lineage>
</organism>
<gene>
    <name evidence="20" type="ORF">OCTVUL_1B008312</name>
</gene>
<comment type="cofactor">
    <cofactor evidence="1">
        <name>pyridoxal 5'-phosphate</name>
        <dbReference type="ChEBI" id="CHEBI:597326"/>
    </cofactor>
</comment>
<dbReference type="GO" id="GO:0005524">
    <property type="term" value="F:ATP binding"/>
    <property type="evidence" value="ECO:0007669"/>
    <property type="project" value="UniProtKB-ARBA"/>
</dbReference>
<dbReference type="GO" id="GO:0070178">
    <property type="term" value="P:D-serine metabolic process"/>
    <property type="evidence" value="ECO:0007669"/>
    <property type="project" value="UniProtKB-ARBA"/>
</dbReference>
<comment type="catalytic activity">
    <reaction evidence="11">
        <text>L-serine = D-serine</text>
        <dbReference type="Rhea" id="RHEA:10980"/>
        <dbReference type="ChEBI" id="CHEBI:33384"/>
        <dbReference type="ChEBI" id="CHEBI:35247"/>
        <dbReference type="EC" id="5.1.1.18"/>
    </reaction>
</comment>
<evidence type="ECO:0000256" key="8">
    <source>
        <dbReference type="ARBA" id="ARBA00042605"/>
    </source>
</evidence>
<dbReference type="EMBL" id="OX597820">
    <property type="protein sequence ID" value="CAI9725821.1"/>
    <property type="molecule type" value="Genomic_DNA"/>
</dbReference>
<dbReference type="GO" id="GO:0030170">
    <property type="term" value="F:pyridoxal phosphate binding"/>
    <property type="evidence" value="ECO:0007669"/>
    <property type="project" value="InterPro"/>
</dbReference>
<dbReference type="SUPFAM" id="SSF53686">
    <property type="entry name" value="Tryptophan synthase beta subunit-like PLP-dependent enzymes"/>
    <property type="match status" value="1"/>
</dbReference>
<evidence type="ECO:0000256" key="15">
    <source>
        <dbReference type="ARBA" id="ARBA00070760"/>
    </source>
</evidence>
<evidence type="ECO:0000256" key="11">
    <source>
        <dbReference type="ARBA" id="ARBA00051769"/>
    </source>
</evidence>
<comment type="catalytic activity">
    <reaction evidence="10">
        <text>D-serine = pyruvate + NH4(+)</text>
        <dbReference type="Rhea" id="RHEA:13977"/>
        <dbReference type="ChEBI" id="CHEBI:15361"/>
        <dbReference type="ChEBI" id="CHEBI:28938"/>
        <dbReference type="ChEBI" id="CHEBI:35247"/>
        <dbReference type="EC" id="4.3.1.18"/>
    </reaction>
</comment>
<evidence type="ECO:0000256" key="14">
    <source>
        <dbReference type="ARBA" id="ARBA00066592"/>
    </source>
</evidence>
<dbReference type="PANTHER" id="PTHR48078:SF19">
    <property type="entry name" value="ACT DOMAIN-CONTAINING PROTEIN"/>
    <property type="match status" value="1"/>
</dbReference>
<dbReference type="EC" id="4.3.1.18" evidence="13"/>
<evidence type="ECO:0000256" key="16">
    <source>
        <dbReference type="ARBA" id="ARBA00076108"/>
    </source>
</evidence>
<feature type="domain" description="Tryptophan synthase beta chain-like PALP" evidence="19">
    <location>
        <begin position="259"/>
        <end position="366"/>
    </location>
</feature>
<dbReference type="GO" id="GO:0003941">
    <property type="term" value="F:L-serine ammonia-lyase activity"/>
    <property type="evidence" value="ECO:0007669"/>
    <property type="project" value="UniProtKB-EC"/>
</dbReference>
<evidence type="ECO:0000256" key="18">
    <source>
        <dbReference type="ARBA" id="ARBA00081761"/>
    </source>
</evidence>
<dbReference type="GO" id="GO:0006567">
    <property type="term" value="P:L-threonine catabolic process"/>
    <property type="evidence" value="ECO:0007669"/>
    <property type="project" value="TreeGrafter"/>
</dbReference>
<evidence type="ECO:0000256" key="2">
    <source>
        <dbReference type="ARBA" id="ARBA00010869"/>
    </source>
</evidence>
<dbReference type="Gene3D" id="3.40.50.1100">
    <property type="match status" value="2"/>
</dbReference>
<evidence type="ECO:0000256" key="3">
    <source>
        <dbReference type="ARBA" id="ARBA00012093"/>
    </source>
</evidence>
<dbReference type="CDD" id="cd01562">
    <property type="entry name" value="Thr-dehyd"/>
    <property type="match status" value="1"/>
</dbReference>
<evidence type="ECO:0000256" key="12">
    <source>
        <dbReference type="ARBA" id="ARBA00056426"/>
    </source>
</evidence>
<dbReference type="Pfam" id="PF00291">
    <property type="entry name" value="PALP"/>
    <property type="match status" value="2"/>
</dbReference>
<dbReference type="PROSITE" id="PS00165">
    <property type="entry name" value="DEHYDRATASE_SER_THR"/>
    <property type="match status" value="1"/>
</dbReference>
<evidence type="ECO:0000256" key="1">
    <source>
        <dbReference type="ARBA" id="ARBA00001933"/>
    </source>
</evidence>
<dbReference type="InterPro" id="IPR036052">
    <property type="entry name" value="TrpB-like_PALP_sf"/>
</dbReference>
<dbReference type="InterPro" id="IPR044561">
    <property type="entry name" value="ACT_ThrD-II-like"/>
</dbReference>
<dbReference type="GO" id="GO:0030378">
    <property type="term" value="F:serine racemase activity"/>
    <property type="evidence" value="ECO:0007669"/>
    <property type="project" value="UniProtKB-EC"/>
</dbReference>
<evidence type="ECO:0000256" key="5">
    <source>
        <dbReference type="ARBA" id="ARBA00023239"/>
    </source>
</evidence>
<comment type="function">
    <text evidence="12">Catalyzes the synthesis of D-serine from L-serine. D-serine is a key coagonist with glutamate at NMDA receptors. Has dehydratase activity towards both L-serine and D-serine.</text>
</comment>
<proteinExistence type="inferred from homology"/>
<accession>A0AA36B0S3</accession>
<dbReference type="EC" id="5.1.1.18" evidence="14"/>
<dbReference type="InterPro" id="IPR050147">
    <property type="entry name" value="Ser/Thr_Dehydratase"/>
</dbReference>
<evidence type="ECO:0000259" key="19">
    <source>
        <dbReference type="Pfam" id="PF00291"/>
    </source>
</evidence>
<dbReference type="CDD" id="cd04886">
    <property type="entry name" value="ACT_ThrD-II-like"/>
    <property type="match status" value="1"/>
</dbReference>
<evidence type="ECO:0000313" key="21">
    <source>
        <dbReference type="Proteomes" id="UP001162480"/>
    </source>
</evidence>
<evidence type="ECO:0000313" key="20">
    <source>
        <dbReference type="EMBL" id="CAI9725821.1"/>
    </source>
</evidence>
<keyword evidence="5" id="KW-0456">Lyase</keyword>
<name>A0AA36B0S3_OCTVU</name>
<dbReference type="GO" id="GO:0008721">
    <property type="term" value="F:D-serine ammonia-lyase activity"/>
    <property type="evidence" value="ECO:0007669"/>
    <property type="project" value="UniProtKB-EC"/>
</dbReference>
<dbReference type="InterPro" id="IPR000634">
    <property type="entry name" value="Ser/Thr_deHydtase_PyrdxlP-BS"/>
</dbReference>
<dbReference type="GO" id="GO:0009097">
    <property type="term" value="P:isoleucine biosynthetic process"/>
    <property type="evidence" value="ECO:0007669"/>
    <property type="project" value="TreeGrafter"/>
</dbReference>
<evidence type="ECO:0000256" key="13">
    <source>
        <dbReference type="ARBA" id="ARBA00066349"/>
    </source>
</evidence>
<protein>
    <recommendedName>
        <fullName evidence="15">Serine racemase</fullName>
        <ecNumber evidence="3">4.3.1.17</ecNumber>
        <ecNumber evidence="13">4.3.1.18</ecNumber>
        <ecNumber evidence="14">5.1.1.18</ecNumber>
    </recommendedName>
    <alternativeName>
        <fullName evidence="16">D-serine ammonia-lyase</fullName>
    </alternativeName>
    <alternativeName>
        <fullName evidence="18">D-serine dehydratase</fullName>
    </alternativeName>
    <alternativeName>
        <fullName evidence="17">L-serine ammonia-lyase</fullName>
    </alternativeName>
    <alternativeName>
        <fullName evidence="7">L-serine deaminase</fullName>
    </alternativeName>
    <alternativeName>
        <fullName evidence="6">L-serine dehydratase</fullName>
    </alternativeName>
    <alternativeName>
        <fullName evidence="8">L-threonine dehydratase</fullName>
    </alternativeName>
</protein>
<dbReference type="Proteomes" id="UP001162480">
    <property type="component" value="Chromosome 7"/>
</dbReference>
<evidence type="ECO:0000256" key="4">
    <source>
        <dbReference type="ARBA" id="ARBA00022898"/>
    </source>
</evidence>
<dbReference type="FunFam" id="3.40.50.1100:FF:000041">
    <property type="entry name" value="Threonine ammonia-lyase, variant"/>
    <property type="match status" value="1"/>
</dbReference>
<keyword evidence="21" id="KW-1185">Reference proteome</keyword>
<keyword evidence="4" id="KW-0663">Pyridoxal phosphate</keyword>
<reference evidence="20" key="1">
    <citation type="submission" date="2023-08" db="EMBL/GenBank/DDBJ databases">
        <authorList>
            <person name="Alioto T."/>
            <person name="Alioto T."/>
            <person name="Gomez Garrido J."/>
        </authorList>
    </citation>
    <scope>NUCLEOTIDE SEQUENCE</scope>
</reference>
<sequence>MSEFYETFRSKSARKITMEDIIAAKSILENSIKKTPCMRSKMSSQFGMELYLKNEAMQTTGSFKDRGARYTLLKLTKEERKNGVVAASLGNHAIALAYHGYELGIPVTLIMPLITPTMKIKACQNYNANIIMEGYQLAESQMYALQLSKESKLTYVSGYDHPDMVAGAGTMGLEIVEQIPDLDACIIPVGGGGLIAGCAVAIKFLVPTCKIIVKSAYHNFVNKIQLYYFFTLLRTRQDVGANLLIHYHSVELDNFSNNSCHGVEAEACANYTAAVKSGTPTYTNPNPSLAEGLSIPMVGSNSFATAAKYVDKIVTVREDSIALAILRLVEQEKSIIEGAGAVGLAALLENSCPELQGKKVVLTLCGGNIDTPALGKVLDRGLVADKRLIKFVAVISDKPGGLSDFTTLISSIGITIKDIFHERAWLNGDVFSVKVTIIAETKNKQHTGQLKDLLDRYYESIDWENYF</sequence>
<dbReference type="InterPro" id="IPR001926">
    <property type="entry name" value="TrpB-like_PALP"/>
</dbReference>
<feature type="domain" description="Tryptophan synthase beta chain-like PALP" evidence="19">
    <location>
        <begin position="30"/>
        <end position="213"/>
    </location>
</feature>
<comment type="similarity">
    <text evidence="2">Belongs to the serine/threonine dehydratase family.</text>
</comment>
<comment type="catalytic activity">
    <reaction evidence="9">
        <text>L-serine = pyruvate + NH4(+)</text>
        <dbReference type="Rhea" id="RHEA:19169"/>
        <dbReference type="ChEBI" id="CHEBI:15361"/>
        <dbReference type="ChEBI" id="CHEBI:28938"/>
        <dbReference type="ChEBI" id="CHEBI:33384"/>
        <dbReference type="EC" id="4.3.1.17"/>
    </reaction>
</comment>
<evidence type="ECO:0000256" key="6">
    <source>
        <dbReference type="ARBA" id="ARBA00031418"/>
    </source>
</evidence>
<evidence type="ECO:0000256" key="9">
    <source>
        <dbReference type="ARBA" id="ARBA00049406"/>
    </source>
</evidence>
<dbReference type="AlphaFoldDB" id="A0AA36B0S3"/>